<dbReference type="EMBL" id="GBRH01161447">
    <property type="protein sequence ID" value="JAE36449.1"/>
    <property type="molecule type" value="Transcribed_RNA"/>
</dbReference>
<evidence type="ECO:0000313" key="1">
    <source>
        <dbReference type="EMBL" id="JAE36449.1"/>
    </source>
</evidence>
<protein>
    <submittedName>
        <fullName evidence="1">Uncharacterized protein</fullName>
    </submittedName>
</protein>
<proteinExistence type="predicted"/>
<organism evidence="1">
    <name type="scientific">Arundo donax</name>
    <name type="common">Giant reed</name>
    <name type="synonym">Donax arundinaceus</name>
    <dbReference type="NCBI Taxonomy" id="35708"/>
    <lineage>
        <taxon>Eukaryota</taxon>
        <taxon>Viridiplantae</taxon>
        <taxon>Streptophyta</taxon>
        <taxon>Embryophyta</taxon>
        <taxon>Tracheophyta</taxon>
        <taxon>Spermatophyta</taxon>
        <taxon>Magnoliopsida</taxon>
        <taxon>Liliopsida</taxon>
        <taxon>Poales</taxon>
        <taxon>Poaceae</taxon>
        <taxon>PACMAD clade</taxon>
        <taxon>Arundinoideae</taxon>
        <taxon>Arundineae</taxon>
        <taxon>Arundo</taxon>
    </lineage>
</organism>
<name>A0A0A9HKU0_ARUDO</name>
<dbReference type="AlphaFoldDB" id="A0A0A9HKU0"/>
<sequence length="67" mass="7418">MLSFVLFGISKHVFSSASATFFSLCITSILCRTSNLRKYGNLQKPLNSTQLCDLPNPLKVLFPMSSC</sequence>
<reference evidence="1" key="1">
    <citation type="submission" date="2014-09" db="EMBL/GenBank/DDBJ databases">
        <authorList>
            <person name="Magalhaes I.L.F."/>
            <person name="Oliveira U."/>
            <person name="Santos F.R."/>
            <person name="Vidigal T.H.D.A."/>
            <person name="Brescovit A.D."/>
            <person name="Santos A.J."/>
        </authorList>
    </citation>
    <scope>NUCLEOTIDE SEQUENCE</scope>
    <source>
        <tissue evidence="1">Shoot tissue taken approximately 20 cm above the soil surface</tissue>
    </source>
</reference>
<reference evidence="1" key="2">
    <citation type="journal article" date="2015" name="Data Brief">
        <title>Shoot transcriptome of the giant reed, Arundo donax.</title>
        <authorList>
            <person name="Barrero R.A."/>
            <person name="Guerrero F.D."/>
            <person name="Moolhuijzen P."/>
            <person name="Goolsby J.A."/>
            <person name="Tidwell J."/>
            <person name="Bellgard S.E."/>
            <person name="Bellgard M.I."/>
        </authorList>
    </citation>
    <scope>NUCLEOTIDE SEQUENCE</scope>
    <source>
        <tissue evidence="1">Shoot tissue taken approximately 20 cm above the soil surface</tissue>
    </source>
</reference>
<accession>A0A0A9HKU0</accession>